<proteinExistence type="predicted"/>
<gene>
    <name evidence="1" type="ORF">CALCODRAFT_509351</name>
</gene>
<dbReference type="Proteomes" id="UP000076842">
    <property type="component" value="Unassembled WGS sequence"/>
</dbReference>
<organism evidence="1 2">
    <name type="scientific">Calocera cornea HHB12733</name>
    <dbReference type="NCBI Taxonomy" id="1353952"/>
    <lineage>
        <taxon>Eukaryota</taxon>
        <taxon>Fungi</taxon>
        <taxon>Dikarya</taxon>
        <taxon>Basidiomycota</taxon>
        <taxon>Agaricomycotina</taxon>
        <taxon>Dacrymycetes</taxon>
        <taxon>Dacrymycetales</taxon>
        <taxon>Dacrymycetaceae</taxon>
        <taxon>Calocera</taxon>
    </lineage>
</organism>
<sequence>MGLNPMLGLNLQAEVKSVAEANTGMEANVSMEAHWMTGADSMAEANTLSETKSPAELTGFRKHRIIWQAEARMLKPGAEGNAETKNVVKAKHKWSYLHLSVSVITGEAKS</sequence>
<evidence type="ECO:0000313" key="2">
    <source>
        <dbReference type="Proteomes" id="UP000076842"/>
    </source>
</evidence>
<accession>A0A165FCZ3</accession>
<dbReference type="InParanoid" id="A0A165FCZ3"/>
<keyword evidence="2" id="KW-1185">Reference proteome</keyword>
<evidence type="ECO:0000313" key="1">
    <source>
        <dbReference type="EMBL" id="KZT56568.1"/>
    </source>
</evidence>
<reference evidence="1 2" key="1">
    <citation type="journal article" date="2016" name="Mol. Biol. Evol.">
        <title>Comparative Genomics of Early-Diverging Mushroom-Forming Fungi Provides Insights into the Origins of Lignocellulose Decay Capabilities.</title>
        <authorList>
            <person name="Nagy L.G."/>
            <person name="Riley R."/>
            <person name="Tritt A."/>
            <person name="Adam C."/>
            <person name="Daum C."/>
            <person name="Floudas D."/>
            <person name="Sun H."/>
            <person name="Yadav J.S."/>
            <person name="Pangilinan J."/>
            <person name="Larsson K.H."/>
            <person name="Matsuura K."/>
            <person name="Barry K."/>
            <person name="Labutti K."/>
            <person name="Kuo R."/>
            <person name="Ohm R.A."/>
            <person name="Bhattacharya S.S."/>
            <person name="Shirouzu T."/>
            <person name="Yoshinaga Y."/>
            <person name="Martin F.M."/>
            <person name="Grigoriev I.V."/>
            <person name="Hibbett D.S."/>
        </authorList>
    </citation>
    <scope>NUCLEOTIDE SEQUENCE [LARGE SCALE GENOMIC DNA]</scope>
    <source>
        <strain evidence="1 2">HHB12733</strain>
    </source>
</reference>
<protein>
    <submittedName>
        <fullName evidence="1">Uncharacterized protein</fullName>
    </submittedName>
</protein>
<dbReference type="AlphaFoldDB" id="A0A165FCZ3"/>
<dbReference type="EMBL" id="KV423975">
    <property type="protein sequence ID" value="KZT56568.1"/>
    <property type="molecule type" value="Genomic_DNA"/>
</dbReference>
<name>A0A165FCZ3_9BASI</name>